<dbReference type="PANTHER" id="PTHR48016:SF56">
    <property type="entry name" value="MAPKK KINASE"/>
    <property type="match status" value="1"/>
</dbReference>
<evidence type="ECO:0000259" key="8">
    <source>
        <dbReference type="PROSITE" id="PS50104"/>
    </source>
</evidence>
<evidence type="ECO:0000259" key="7">
    <source>
        <dbReference type="PROSITE" id="PS50011"/>
    </source>
</evidence>
<keyword evidence="5" id="KW-0067">ATP-binding</keyword>
<dbReference type="Proteomes" id="UP001293593">
    <property type="component" value="Unassembled WGS sequence"/>
</dbReference>
<keyword evidence="2" id="KW-0808">Transferase</keyword>
<comment type="caution">
    <text evidence="9">The sequence shown here is derived from an EMBL/GenBank/DDBJ whole genome shotgun (WGS) entry which is preliminary data.</text>
</comment>
<reference evidence="9" key="1">
    <citation type="submission" date="2023-10" db="EMBL/GenBank/DDBJ databases">
        <title>Chromosome-level genome of the transformable northern wattle, Acacia crassicarpa.</title>
        <authorList>
            <person name="Massaro I."/>
            <person name="Sinha N.R."/>
            <person name="Poethig S."/>
            <person name="Leichty A.R."/>
        </authorList>
    </citation>
    <scope>NUCLEOTIDE SEQUENCE</scope>
    <source>
        <strain evidence="9">Acra3RX</strain>
        <tissue evidence="9">Leaf</tissue>
    </source>
</reference>
<evidence type="ECO:0000256" key="4">
    <source>
        <dbReference type="ARBA" id="ARBA00022777"/>
    </source>
</evidence>
<keyword evidence="4" id="KW-0418">Kinase</keyword>
<accession>A0AAE1JF14</accession>
<organism evidence="9 10">
    <name type="scientific">Acacia crassicarpa</name>
    <name type="common">northern wattle</name>
    <dbReference type="NCBI Taxonomy" id="499986"/>
    <lineage>
        <taxon>Eukaryota</taxon>
        <taxon>Viridiplantae</taxon>
        <taxon>Streptophyta</taxon>
        <taxon>Embryophyta</taxon>
        <taxon>Tracheophyta</taxon>
        <taxon>Spermatophyta</taxon>
        <taxon>Magnoliopsida</taxon>
        <taxon>eudicotyledons</taxon>
        <taxon>Gunneridae</taxon>
        <taxon>Pentapetalae</taxon>
        <taxon>rosids</taxon>
        <taxon>fabids</taxon>
        <taxon>Fabales</taxon>
        <taxon>Fabaceae</taxon>
        <taxon>Caesalpinioideae</taxon>
        <taxon>mimosoid clade</taxon>
        <taxon>Acacieae</taxon>
        <taxon>Acacia</taxon>
    </lineage>
</organism>
<evidence type="ECO:0000256" key="3">
    <source>
        <dbReference type="ARBA" id="ARBA00022741"/>
    </source>
</evidence>
<evidence type="ECO:0000256" key="5">
    <source>
        <dbReference type="ARBA" id="ARBA00022840"/>
    </source>
</evidence>
<dbReference type="InterPro" id="IPR050538">
    <property type="entry name" value="MAP_kinase_kinase_kinase"/>
</dbReference>
<dbReference type="SMART" id="SM00220">
    <property type="entry name" value="S_TKc"/>
    <property type="match status" value="1"/>
</dbReference>
<dbReference type="InterPro" id="IPR035897">
    <property type="entry name" value="Toll_tir_struct_dom_sf"/>
</dbReference>
<dbReference type="EMBL" id="JAWXYG010000007">
    <property type="protein sequence ID" value="KAK4268323.1"/>
    <property type="molecule type" value="Genomic_DNA"/>
</dbReference>
<evidence type="ECO:0008006" key="11">
    <source>
        <dbReference type="Google" id="ProtNLM"/>
    </source>
</evidence>
<feature type="region of interest" description="Disordered" evidence="6">
    <location>
        <begin position="1"/>
        <end position="72"/>
    </location>
</feature>
<dbReference type="Gene3D" id="3.40.50.10140">
    <property type="entry name" value="Toll/interleukin-1 receptor homology (TIR) domain"/>
    <property type="match status" value="1"/>
</dbReference>
<dbReference type="PROSITE" id="PS50011">
    <property type="entry name" value="PROTEIN_KINASE_DOM"/>
    <property type="match status" value="1"/>
</dbReference>
<evidence type="ECO:0000256" key="6">
    <source>
        <dbReference type="SAM" id="MobiDB-lite"/>
    </source>
</evidence>
<sequence length="517" mass="59736">MNEKEEEEEHDDNKKEEEEEEEHDDKKKSNGKRKNMMTKKRRKGKKNMMTKKIRKGKKKNMMTKKTKKEEEEGHDDTIHLFLSYRDGKQCDFPSLLCDVKQSDFPSLLRNSLHQEGLSVQYVPTVNWILQNKQTTYTLSKALQKSRIAIIVFSKNYADSAYRLKELVQMLNCFNGEGRLIYLVIYDVDPSEAWAQLEKKLKGKREWRLALAQAAGLSDYHHFLPKTMNIDKCIQAIVDRVTSWMNEKDKYWVWKKGKEIGHGAHGIVYEARHRKTGAICGALKELNTDKVNTSGYIQKEIIFLSQLEKHPNIVEYYDHKKEGRLISLYMEYIRAGSLEKYISDRGKLDGSLVQNFTAQILFGLVHLHSKRRVHRDLKPGNLLIDSTDSKDIVKLADFGLVELVAESRGKHSMSGTLLYAAPELLFQAKYRKLHDALAADIWSLGCVIIKMFSQLQPCWSISDLHPSIPKDLCKEGRDFLKRCFKIEPAKRPSAKELLEDPFVKAHAVALKNTGVYKD</sequence>
<dbReference type="InterPro" id="IPR000157">
    <property type="entry name" value="TIR_dom"/>
</dbReference>
<comment type="similarity">
    <text evidence="1">Belongs to the protein kinase superfamily. STE Ser/Thr protein kinase family. MAP kinase kinase kinase subfamily.</text>
</comment>
<evidence type="ECO:0000256" key="1">
    <source>
        <dbReference type="ARBA" id="ARBA00006529"/>
    </source>
</evidence>
<dbReference type="GO" id="GO:0005524">
    <property type="term" value="F:ATP binding"/>
    <property type="evidence" value="ECO:0007669"/>
    <property type="project" value="UniProtKB-KW"/>
</dbReference>
<evidence type="ECO:0000313" key="10">
    <source>
        <dbReference type="Proteomes" id="UP001293593"/>
    </source>
</evidence>
<dbReference type="SMART" id="SM00255">
    <property type="entry name" value="TIR"/>
    <property type="match status" value="1"/>
</dbReference>
<keyword evidence="3" id="KW-0547">Nucleotide-binding</keyword>
<evidence type="ECO:0000313" key="9">
    <source>
        <dbReference type="EMBL" id="KAK4268323.1"/>
    </source>
</evidence>
<dbReference type="GO" id="GO:0004672">
    <property type="term" value="F:protein kinase activity"/>
    <property type="evidence" value="ECO:0007669"/>
    <property type="project" value="InterPro"/>
</dbReference>
<evidence type="ECO:0000256" key="2">
    <source>
        <dbReference type="ARBA" id="ARBA00022679"/>
    </source>
</evidence>
<dbReference type="SUPFAM" id="SSF56112">
    <property type="entry name" value="Protein kinase-like (PK-like)"/>
    <property type="match status" value="1"/>
</dbReference>
<dbReference type="SUPFAM" id="SSF52200">
    <property type="entry name" value="Toll/Interleukin receptor TIR domain"/>
    <property type="match status" value="1"/>
</dbReference>
<dbReference type="Pfam" id="PF01582">
    <property type="entry name" value="TIR"/>
    <property type="match status" value="1"/>
</dbReference>
<feature type="domain" description="Protein kinase" evidence="7">
    <location>
        <begin position="253"/>
        <end position="502"/>
    </location>
</feature>
<name>A0AAE1JF14_9FABA</name>
<dbReference type="InterPro" id="IPR011009">
    <property type="entry name" value="Kinase-like_dom_sf"/>
</dbReference>
<feature type="compositionally biased region" description="Basic residues" evidence="6">
    <location>
        <begin position="29"/>
        <end position="66"/>
    </location>
</feature>
<keyword evidence="10" id="KW-1185">Reference proteome</keyword>
<dbReference type="AlphaFoldDB" id="A0AAE1JF14"/>
<dbReference type="GO" id="GO:0007165">
    <property type="term" value="P:signal transduction"/>
    <property type="evidence" value="ECO:0007669"/>
    <property type="project" value="InterPro"/>
</dbReference>
<dbReference type="PANTHER" id="PTHR48016">
    <property type="entry name" value="MAP KINASE KINASE KINASE SSK2-RELATED-RELATED"/>
    <property type="match status" value="1"/>
</dbReference>
<dbReference type="Pfam" id="PF00069">
    <property type="entry name" value="Pkinase"/>
    <property type="match status" value="1"/>
</dbReference>
<dbReference type="PROSITE" id="PS50104">
    <property type="entry name" value="TIR"/>
    <property type="match status" value="1"/>
</dbReference>
<feature type="domain" description="TIR" evidence="8">
    <location>
        <begin position="76"/>
        <end position="244"/>
    </location>
</feature>
<dbReference type="InterPro" id="IPR000719">
    <property type="entry name" value="Prot_kinase_dom"/>
</dbReference>
<protein>
    <recommendedName>
        <fullName evidence="11">Protein kinase domain-containing protein</fullName>
    </recommendedName>
</protein>
<gene>
    <name evidence="9" type="ORF">QN277_024998</name>
</gene>
<dbReference type="Gene3D" id="1.10.510.10">
    <property type="entry name" value="Transferase(Phosphotransferase) domain 1"/>
    <property type="match status" value="1"/>
</dbReference>
<feature type="compositionally biased region" description="Acidic residues" evidence="6">
    <location>
        <begin position="1"/>
        <end position="10"/>
    </location>
</feature>
<proteinExistence type="inferred from homology"/>